<organism evidence="2 3">
    <name type="scientific">Tilletiaria anomala (strain ATCC 24038 / CBS 436.72 / UBC 951)</name>
    <dbReference type="NCBI Taxonomy" id="1037660"/>
    <lineage>
        <taxon>Eukaryota</taxon>
        <taxon>Fungi</taxon>
        <taxon>Dikarya</taxon>
        <taxon>Basidiomycota</taxon>
        <taxon>Ustilaginomycotina</taxon>
        <taxon>Exobasidiomycetes</taxon>
        <taxon>Georgefischeriales</taxon>
        <taxon>Tilletiariaceae</taxon>
        <taxon>Tilletiaria</taxon>
    </lineage>
</organism>
<dbReference type="STRING" id="1037660.A0A066WCC5"/>
<feature type="region of interest" description="Disordered" evidence="1">
    <location>
        <begin position="466"/>
        <end position="509"/>
    </location>
</feature>
<dbReference type="SUPFAM" id="SSF53335">
    <property type="entry name" value="S-adenosyl-L-methionine-dependent methyltransferases"/>
    <property type="match status" value="1"/>
</dbReference>
<keyword evidence="3" id="KW-1185">Reference proteome</keyword>
<dbReference type="HOGENOM" id="CLU_292075_0_0_1"/>
<dbReference type="OrthoDB" id="2561385at2759"/>
<evidence type="ECO:0000313" key="3">
    <source>
        <dbReference type="Proteomes" id="UP000027361"/>
    </source>
</evidence>
<feature type="region of interest" description="Disordered" evidence="1">
    <location>
        <begin position="162"/>
        <end position="201"/>
    </location>
</feature>
<dbReference type="InterPro" id="IPR005299">
    <property type="entry name" value="MeTrfase_7"/>
</dbReference>
<feature type="compositionally biased region" description="Basic and acidic residues" evidence="1">
    <location>
        <begin position="114"/>
        <end position="125"/>
    </location>
</feature>
<feature type="region of interest" description="Disordered" evidence="1">
    <location>
        <begin position="600"/>
        <end position="619"/>
    </location>
</feature>
<proteinExistence type="predicted"/>
<protein>
    <submittedName>
        <fullName evidence="2">Uncharacterized protein</fullName>
    </submittedName>
</protein>
<dbReference type="EMBL" id="JMSN01000016">
    <property type="protein sequence ID" value="KDN51371.1"/>
    <property type="molecule type" value="Genomic_DNA"/>
</dbReference>
<evidence type="ECO:0000313" key="2">
    <source>
        <dbReference type="EMBL" id="KDN51371.1"/>
    </source>
</evidence>
<dbReference type="GO" id="GO:0008168">
    <property type="term" value="F:methyltransferase activity"/>
    <property type="evidence" value="ECO:0007669"/>
    <property type="project" value="InterPro"/>
</dbReference>
<name>A0A066WCC5_TILAU</name>
<feature type="compositionally biased region" description="Polar residues" evidence="1">
    <location>
        <begin position="477"/>
        <end position="486"/>
    </location>
</feature>
<comment type="caution">
    <text evidence="2">The sequence shown here is derived from an EMBL/GenBank/DDBJ whole genome shotgun (WGS) entry which is preliminary data.</text>
</comment>
<feature type="compositionally biased region" description="Polar residues" evidence="1">
    <location>
        <begin position="548"/>
        <end position="557"/>
    </location>
</feature>
<dbReference type="OMA" id="YESHFRA"/>
<dbReference type="RefSeq" id="XP_013244706.1">
    <property type="nucleotide sequence ID" value="XM_013389252.1"/>
</dbReference>
<dbReference type="PANTHER" id="PTHR31009">
    <property type="entry name" value="S-ADENOSYL-L-METHIONINE:CARBOXYL METHYLTRANSFERASE FAMILY PROTEIN"/>
    <property type="match status" value="1"/>
</dbReference>
<dbReference type="InterPro" id="IPR029063">
    <property type="entry name" value="SAM-dependent_MTases_sf"/>
</dbReference>
<dbReference type="Gene3D" id="3.40.50.150">
    <property type="entry name" value="Vaccinia Virus protein VP39"/>
    <property type="match status" value="1"/>
</dbReference>
<dbReference type="AlphaFoldDB" id="A0A066WCC5"/>
<sequence>MRWCTAFLANETRACSSSLLHCRRREDMNDILVNTADAALAVSSMHDPGELPAAPVEKLAKDMSSQLFLHNAAVTHLQQLRRRSSDSAMEDKRAPLDLQKWAAEASAAGSPPWESERRTAEEFGRAPRLRRMRSVSPGPTSRQWPNTRELRVRPRSIHGHQALPASDSVDTLHSPASPKQPLLNVSLPPSPYPSAPSTLSRASALKIKARPTSLRTQRPQDIGEQQHVRFEAASASNGGGARSEDDYPVTPRATIAATAELDRPPLRQNMHLLQATTCSLDRGGGDQGLGALGASADVSNLIFNLDGRRGGVECSTSAAVEEDVFGGMPLKSVMRRSLPLPNVPHISQASLLEIGRVEGITPPTSSSSMGQSDASLAPLPELSTVVSAGLEMGLGVHLATSALHNNLPGASAAVSSLAEPRFARPATIDFNAISLAAKLTEREIWTDDNGPRSSVLEDPTSVAFEHAETQLSRRRTTGSAPASTTGRRPVPEVTRAGPVTHDFSSSPKVKKVPNANLTFTRSELEAPSSVSTPSIDYSASTGERHRVSGTNSTQIGTPSLHDRAMLSPATSHHMSSAGDFLSHEHSSKARGGHLIRSERRESRPMAHHPVPPHHQHGGLIGVGGGGHFGPGVRAKVLEVLDQLIAGVPLDGDDGKTVTIAEYGSLQGRSLPLMQPIISRFSAKAHAGRCTRSPAVPDGFFGPDDMHTHTVMGAGRHMDCAASRVNFSLIHEDIPQADFRPLMQQLDNTSESYLNPIWQSHSQPSLQNMIFSSFVARPFASRIAPPNSIYMGLSLMDLHWSHTPPNPAVSMSTTADAELTAFLSARAHEFKQGGALILAYIARSDDDARLRTAQSLRSLSAAAVSEAPLPSKRRSDLWTMLTNMLAPCIQRLVSCGMLKSDVARHMLSLPLHPRTAKQTIAVLKSVQHQWDVEWSCGLGQHGSRAVNARLSEPDPVRIAHPAWKALEAGTLSHVAFAEHMIQLFKNLYESHFRALLREKGKLSKGAVEFVLDSLWDVLHSRIGDENSNLVDGVELEVCICALRRL</sequence>
<evidence type="ECO:0000256" key="1">
    <source>
        <dbReference type="SAM" id="MobiDB-lite"/>
    </source>
</evidence>
<feature type="compositionally biased region" description="Polar residues" evidence="1">
    <location>
        <begin position="137"/>
        <end position="146"/>
    </location>
</feature>
<gene>
    <name evidence="2" type="ORF">K437DRAFT_49609</name>
</gene>
<accession>A0A066WCC5</accession>
<feature type="region of interest" description="Disordered" evidence="1">
    <location>
        <begin position="103"/>
        <end position="149"/>
    </location>
</feature>
<dbReference type="GeneID" id="25267550"/>
<dbReference type="Proteomes" id="UP000027361">
    <property type="component" value="Unassembled WGS sequence"/>
</dbReference>
<reference evidence="2 3" key="1">
    <citation type="submission" date="2014-05" db="EMBL/GenBank/DDBJ databases">
        <title>Draft genome sequence of a rare smut relative, Tilletiaria anomala UBC 951.</title>
        <authorList>
            <consortium name="DOE Joint Genome Institute"/>
            <person name="Toome M."/>
            <person name="Kuo A."/>
            <person name="Henrissat B."/>
            <person name="Lipzen A."/>
            <person name="Tritt A."/>
            <person name="Yoshinaga Y."/>
            <person name="Zane M."/>
            <person name="Barry K."/>
            <person name="Grigoriev I.V."/>
            <person name="Spatafora J.W."/>
            <person name="Aimea M.C."/>
        </authorList>
    </citation>
    <scope>NUCLEOTIDE SEQUENCE [LARGE SCALE GENOMIC DNA]</scope>
    <source>
        <strain evidence="2 3">UBC 951</strain>
    </source>
</reference>
<dbReference type="InParanoid" id="A0A066WCC5"/>
<feature type="compositionally biased region" description="Polar residues" evidence="1">
    <location>
        <begin position="528"/>
        <end position="541"/>
    </location>
</feature>
<feature type="region of interest" description="Disordered" evidence="1">
    <location>
        <begin position="524"/>
        <end position="595"/>
    </location>
</feature>